<protein>
    <recommendedName>
        <fullName evidence="9">Trafficking protein particle complex subunit 10</fullName>
    </recommendedName>
</protein>
<dbReference type="AlphaFoldDB" id="A0AAW0DUQ8"/>
<dbReference type="GO" id="GO:0034498">
    <property type="term" value="P:early endosome to Golgi transport"/>
    <property type="evidence" value="ECO:0007669"/>
    <property type="project" value="TreeGrafter"/>
</dbReference>
<dbReference type="Pfam" id="PF23274">
    <property type="entry name" value="DUF7077"/>
    <property type="match status" value="1"/>
</dbReference>
<dbReference type="GO" id="GO:1990071">
    <property type="term" value="C:TRAPPII protein complex"/>
    <property type="evidence" value="ECO:0007669"/>
    <property type="project" value="InterPro"/>
</dbReference>
<dbReference type="Pfam" id="PF23036">
    <property type="entry name" value="TRAPPC10_1st"/>
    <property type="match status" value="1"/>
</dbReference>
<dbReference type="GO" id="GO:0006891">
    <property type="term" value="P:intra-Golgi vesicle-mediated transport"/>
    <property type="evidence" value="ECO:0007669"/>
    <property type="project" value="TreeGrafter"/>
</dbReference>
<feature type="domain" description="TRAPPC10/Trs130 N-terminal" evidence="5">
    <location>
        <begin position="22"/>
        <end position="282"/>
    </location>
</feature>
<accession>A0AAW0DUQ8</accession>
<evidence type="ECO:0000256" key="1">
    <source>
        <dbReference type="ARBA" id="ARBA00004555"/>
    </source>
</evidence>
<keyword evidence="8" id="KW-1185">Reference proteome</keyword>
<dbReference type="InterPro" id="IPR056913">
    <property type="entry name" value="TRAPPC10/Trs130_N"/>
</dbReference>
<dbReference type="PANTHER" id="PTHR13251:SF3">
    <property type="entry name" value="TRAFFICKING PROTEIN PARTICLE COMPLEX SUBUNIT 10"/>
    <property type="match status" value="1"/>
</dbReference>
<keyword evidence="3" id="KW-0333">Golgi apparatus</keyword>
<dbReference type="InterPro" id="IPR022233">
    <property type="entry name" value="TRAPPC10/Trs130_C"/>
</dbReference>
<comment type="subcellular location">
    <subcellularLocation>
        <location evidence="1">Golgi apparatus</location>
    </subcellularLocation>
</comment>
<dbReference type="InterPro" id="IPR055505">
    <property type="entry name" value="DUF7077"/>
</dbReference>
<reference evidence="7 8" key="1">
    <citation type="submission" date="2024-01" db="EMBL/GenBank/DDBJ databases">
        <title>A draft genome for a cacao thread blight-causing isolate of Paramarasmius palmivorus.</title>
        <authorList>
            <person name="Baruah I.K."/>
            <person name="Bukari Y."/>
            <person name="Amoako-Attah I."/>
            <person name="Meinhardt L.W."/>
            <person name="Bailey B.A."/>
            <person name="Cohen S.P."/>
        </authorList>
    </citation>
    <scope>NUCLEOTIDE SEQUENCE [LARGE SCALE GENOMIC DNA]</scope>
    <source>
        <strain evidence="7 8">GH-12</strain>
    </source>
</reference>
<dbReference type="PANTHER" id="PTHR13251">
    <property type="entry name" value="EPILEPSY HOLOPROSENCEPHALY CANDIDATE 1/TMEM1"/>
    <property type="match status" value="1"/>
</dbReference>
<dbReference type="Pfam" id="PF12584">
    <property type="entry name" value="TRAPPC10"/>
    <property type="match status" value="1"/>
</dbReference>
<dbReference type="InterPro" id="IPR045126">
    <property type="entry name" value="TRAPPC10/Trs130"/>
</dbReference>
<dbReference type="Proteomes" id="UP001383192">
    <property type="component" value="Unassembled WGS sequence"/>
</dbReference>
<evidence type="ECO:0000256" key="3">
    <source>
        <dbReference type="ARBA" id="ARBA00023034"/>
    </source>
</evidence>
<gene>
    <name evidence="7" type="ORF">VNI00_003423</name>
</gene>
<dbReference type="GO" id="GO:0005829">
    <property type="term" value="C:cytosol"/>
    <property type="evidence" value="ECO:0007669"/>
    <property type="project" value="GOC"/>
</dbReference>
<dbReference type="EMBL" id="JAYKXP010000008">
    <property type="protein sequence ID" value="KAK7054960.1"/>
    <property type="molecule type" value="Genomic_DNA"/>
</dbReference>
<proteinExistence type="predicted"/>
<evidence type="ECO:0000259" key="6">
    <source>
        <dbReference type="Pfam" id="PF23274"/>
    </source>
</evidence>
<evidence type="ECO:0000259" key="4">
    <source>
        <dbReference type="Pfam" id="PF12584"/>
    </source>
</evidence>
<evidence type="ECO:0000313" key="7">
    <source>
        <dbReference type="EMBL" id="KAK7054960.1"/>
    </source>
</evidence>
<evidence type="ECO:0008006" key="9">
    <source>
        <dbReference type="Google" id="ProtNLM"/>
    </source>
</evidence>
<comment type="caution">
    <text evidence="7">The sequence shown here is derived from an EMBL/GenBank/DDBJ whole genome shotgun (WGS) entry which is preliminary data.</text>
</comment>
<sequence>MNAPNNRSVLISYAASSPFLSTPTWSQIHNALLTHFPLRNLHWKPASRTSIRTIQELGVSLIPLDTVRRDELASQVPATILEKPLLNIYIVSCENTDLEGYRTTVKKQIKEWHSTISSRKNQEWLILHVVRPDARAQSGNFFQLKGSVIDKIRADFNSDKRDRCVQLLWTTGMENPAAWGEFINKLKDGVLQAFQMSVAQREEDVKRSEGQRQMPGWNFCTFFILKESLASSFEGVKLFDESLLQYDELEASFYQVLKEKNLSWFGTLITPDSKDDSAQLPLRFEKAISRSDSSKHDIGRVVEICKKAGAFLGAFGRRLREVEATLPPFFIESWIYSSALSVVEQCDLWVADLSLDPSVSAFNAGKAELVELARHQLDIIGIKLEHLPLKPPFSSAFPSNAGTEKPSNSGQISNSQLLATFADAEAFYELYVLTTNRAIELYAKSGRRKFALKLHGSLAALDLHRGRLDTALSTYTSLPAHYALHKWTSLESWALCNALHTHSSLAKPRDGDWMHLILSFMKTYTESAGAELLITEEDKTAYISNLVDMMIKAAAELETGMLSVLSGVRFLSCHEDLHHPDHPSLSLHVNPMAELSGERDGSFLEVTVFNHLPCAIPVTDVIVTILGRESERLEFTYGRASLESGKSCLRLFCPTAVRFVYLDSLLQWNHRKPMPKGSRTSFRPYLVKIPRDNLAFGIETSPPPEVELDGTPKLLVTVTTGRNDVKHATIELVSTAAKFDLKGATLLTDGVNFESSTEAVMFQDIPSHTTIELLVPHSRVIGGQELKLTVEAKYVTASEPGITRVLRSAANVAVVLPISVNVEDFFRGTRFTISTLTHQHVRIADVRLDATAGSVSIVSSTSAIRPLYTVKPSQPVSFIFQVNSSEGPVRDPLHLRVRYRMLREEVKSLIEKTVDDLLIQTASWRDHSLAIINKLVEILESDPGWIERYEISGEVFLPSKDDELGDISEAVERSKQVLQVHRHSEADSARGPWHTVKIPVDVPQMNIVAAVTLKLSQPSGQETTPLYAGQPIPATINIHTSFHWGSSHGDRTRTYAMQYDVEEMVKEWLISGKKRGNFIAKDNATFTVPITLVALHHGEYTLPKVSVLALPLTDEVTMGSMAIPTTEAYQTHGAESVLILPREGVVPML</sequence>
<organism evidence="7 8">
    <name type="scientific">Paramarasmius palmivorus</name>
    <dbReference type="NCBI Taxonomy" id="297713"/>
    <lineage>
        <taxon>Eukaryota</taxon>
        <taxon>Fungi</taxon>
        <taxon>Dikarya</taxon>
        <taxon>Basidiomycota</taxon>
        <taxon>Agaricomycotina</taxon>
        <taxon>Agaricomycetes</taxon>
        <taxon>Agaricomycetidae</taxon>
        <taxon>Agaricales</taxon>
        <taxon>Marasmiineae</taxon>
        <taxon>Marasmiaceae</taxon>
        <taxon>Paramarasmius</taxon>
    </lineage>
</organism>
<feature type="domain" description="TRAPPC10/Trs130 C-terminal" evidence="4">
    <location>
        <begin position="999"/>
        <end position="1140"/>
    </location>
</feature>
<name>A0AAW0DUQ8_9AGAR</name>
<evidence type="ECO:0000259" key="5">
    <source>
        <dbReference type="Pfam" id="PF23036"/>
    </source>
</evidence>
<feature type="domain" description="DUF7077" evidence="6">
    <location>
        <begin position="695"/>
        <end position="799"/>
    </location>
</feature>
<keyword evidence="2" id="KW-0813">Transport</keyword>
<evidence type="ECO:0000313" key="8">
    <source>
        <dbReference type="Proteomes" id="UP001383192"/>
    </source>
</evidence>
<evidence type="ECO:0000256" key="2">
    <source>
        <dbReference type="ARBA" id="ARBA00022448"/>
    </source>
</evidence>